<dbReference type="GO" id="GO:0005737">
    <property type="term" value="C:cytoplasm"/>
    <property type="evidence" value="ECO:0007669"/>
    <property type="project" value="UniProtKB-SubCell"/>
</dbReference>
<dbReference type="HAMAP" id="MF_01849">
    <property type="entry name" value="RNA_methyltr_RlmN"/>
    <property type="match status" value="1"/>
</dbReference>
<evidence type="ECO:0000256" key="8">
    <source>
        <dbReference type="ARBA" id="ARBA00022691"/>
    </source>
</evidence>
<dbReference type="Pfam" id="PF04055">
    <property type="entry name" value="Radical_SAM"/>
    <property type="match status" value="1"/>
</dbReference>
<dbReference type="SFLD" id="SFLDS00029">
    <property type="entry name" value="Radical_SAM"/>
    <property type="match status" value="1"/>
</dbReference>
<dbReference type="GO" id="GO:0002935">
    <property type="term" value="F:tRNA (adenine(37)-C2)-methyltransferase activity"/>
    <property type="evidence" value="ECO:0007669"/>
    <property type="project" value="UniProtKB-UniRule"/>
</dbReference>
<name>A0A5M4AYH9_9BACT</name>
<dbReference type="InterPro" id="IPR058240">
    <property type="entry name" value="rSAM_sf"/>
</dbReference>
<evidence type="ECO:0000256" key="11">
    <source>
        <dbReference type="ARBA" id="ARBA00023004"/>
    </source>
</evidence>
<keyword evidence="10 14" id="KW-0479">Metal-binding</keyword>
<dbReference type="InterPro" id="IPR040072">
    <property type="entry name" value="Methyltransferase_A"/>
</dbReference>
<evidence type="ECO:0000259" key="15">
    <source>
        <dbReference type="PROSITE" id="PS51918"/>
    </source>
</evidence>
<keyword evidence="13 14" id="KW-1015">Disulfide bond</keyword>
<dbReference type="SFLD" id="SFLDG01062">
    <property type="entry name" value="methyltransferase_(Class_A)"/>
    <property type="match status" value="1"/>
</dbReference>
<keyword evidence="7 14" id="KW-0808">Transferase</keyword>
<dbReference type="GO" id="GO:0000049">
    <property type="term" value="F:tRNA binding"/>
    <property type="evidence" value="ECO:0007669"/>
    <property type="project" value="UniProtKB-UniRule"/>
</dbReference>
<protein>
    <recommendedName>
        <fullName evidence="14">Probable dual-specificity RNA methyltransferase RlmN</fullName>
        <ecNumber evidence="14">2.1.1.192</ecNumber>
    </recommendedName>
    <alternativeName>
        <fullName evidence="14">23S rRNA (adenine(2503)-C(2))-methyltransferase</fullName>
    </alternativeName>
    <alternativeName>
        <fullName evidence="14">23S rRNA m2A2503 methyltransferase</fullName>
    </alternativeName>
    <alternativeName>
        <fullName evidence="14">Ribosomal RNA large subunit methyltransferase N</fullName>
    </alternativeName>
    <alternativeName>
        <fullName evidence="14">tRNA (adenine(37)-C(2))-methyltransferase</fullName>
    </alternativeName>
    <alternativeName>
        <fullName evidence="14">tRNA m2A37 methyltransferase</fullName>
    </alternativeName>
</protein>
<dbReference type="SFLD" id="SFLDF00275">
    <property type="entry name" value="adenosine_C2_methyltransferase"/>
    <property type="match status" value="1"/>
</dbReference>
<dbReference type="SUPFAM" id="SSF102114">
    <property type="entry name" value="Radical SAM enzymes"/>
    <property type="match status" value="1"/>
</dbReference>
<comment type="caution">
    <text evidence="16">The sequence shown here is derived from an EMBL/GenBank/DDBJ whole genome shotgun (WGS) entry which is preliminary data.</text>
</comment>
<dbReference type="Gene3D" id="3.20.20.70">
    <property type="entry name" value="Aldolase class I"/>
    <property type="match status" value="1"/>
</dbReference>
<feature type="active site" description="S-methylcysteine intermediate" evidence="14">
    <location>
        <position position="330"/>
    </location>
</feature>
<feature type="binding site" evidence="14">
    <location>
        <position position="112"/>
    </location>
    <ligand>
        <name>[4Fe-4S] cluster</name>
        <dbReference type="ChEBI" id="CHEBI:49883"/>
        <note>4Fe-4S-S-AdoMet</note>
    </ligand>
</feature>
<evidence type="ECO:0000313" key="17">
    <source>
        <dbReference type="Proteomes" id="UP000391834"/>
    </source>
</evidence>
<proteinExistence type="inferred from homology"/>
<feature type="binding site" evidence="14">
    <location>
        <position position="119"/>
    </location>
    <ligand>
        <name>[4Fe-4S] cluster</name>
        <dbReference type="ChEBI" id="CHEBI:49883"/>
        <note>4Fe-4S-S-AdoMet</note>
    </ligand>
</feature>
<comment type="similarity">
    <text evidence="2 14">Belongs to the radical SAM superfamily. RlmN family.</text>
</comment>
<comment type="caution">
    <text evidence="14">Lacks conserved residue(s) required for the propagation of feature annotation.</text>
</comment>
<comment type="function">
    <text evidence="14">Specifically methylates position 2 of adenine 2503 in 23S rRNA and position 2 of adenine 37 in tRNAs.</text>
</comment>
<dbReference type="PANTHER" id="PTHR30544:SF5">
    <property type="entry name" value="RADICAL SAM CORE DOMAIN-CONTAINING PROTEIN"/>
    <property type="match status" value="1"/>
</dbReference>
<dbReference type="GO" id="GO:0070475">
    <property type="term" value="P:rRNA base methylation"/>
    <property type="evidence" value="ECO:0007669"/>
    <property type="project" value="UniProtKB-UniRule"/>
</dbReference>
<gene>
    <name evidence="14 16" type="primary">rlmN</name>
    <name evidence="16" type="ORF">PbJCM13498_18120</name>
</gene>
<dbReference type="Gene3D" id="1.10.150.530">
    <property type="match status" value="1"/>
</dbReference>
<dbReference type="FunFam" id="3.20.20.70:FF:000014">
    <property type="entry name" value="Probable dual-specificity RNA methyltransferase RlmN"/>
    <property type="match status" value="1"/>
</dbReference>
<dbReference type="PANTHER" id="PTHR30544">
    <property type="entry name" value="23S RRNA METHYLTRANSFERASE"/>
    <property type="match status" value="1"/>
</dbReference>
<dbReference type="GO" id="GO:0030488">
    <property type="term" value="P:tRNA methylation"/>
    <property type="evidence" value="ECO:0007669"/>
    <property type="project" value="UniProtKB-UniRule"/>
</dbReference>
<dbReference type="InterPro" id="IPR004383">
    <property type="entry name" value="rRNA_lsu_MTrfase_RlmN/Cfr"/>
</dbReference>
<accession>A0A5M4AYH9</accession>
<dbReference type="GO" id="GO:0051539">
    <property type="term" value="F:4 iron, 4 sulfur cluster binding"/>
    <property type="evidence" value="ECO:0007669"/>
    <property type="project" value="UniProtKB-UniRule"/>
</dbReference>
<evidence type="ECO:0000256" key="6">
    <source>
        <dbReference type="ARBA" id="ARBA00022603"/>
    </source>
</evidence>
<dbReference type="CDD" id="cd01335">
    <property type="entry name" value="Radical_SAM"/>
    <property type="match status" value="1"/>
</dbReference>
<dbReference type="GO" id="GO:0070040">
    <property type="term" value="F:rRNA (adenine(2503)-C2-)-methyltransferase activity"/>
    <property type="evidence" value="ECO:0007669"/>
    <property type="project" value="UniProtKB-UniRule"/>
</dbReference>
<dbReference type="EC" id="2.1.1.192" evidence="14"/>
<sequence>MEKERLFGKTLDELKAVAAQVGLPKFAAKQMADWLYKKDIRSIDEMTNLSVKGREALKEYYEFGLTEPTKVQASIDGTKKYLFPTDHAKFIETAMIPDDDRKTVCVSSQVGCKMGCLFCMTGKQGFQGHLTAGEIVNQIRSIEENGEVSNIVYMGMGEPFDNLDNVLKSIEILTDDWGYAMSPKRITVSTIGIIPGMKKFLETSNAHLAVSLHSPFDEERKQLMPIQTAYPVQKVLDEIKSWEFGRQRRVSFEYIMFGGLNDTPAHAKELARILNGIKCRINLIRFHPIPDTPLKSSNEETLQSFKDLLNSKGILTTIRASRGQDIYAACGLLSTKALVKKEEEPDY</sequence>
<keyword evidence="11 14" id="KW-0408">Iron</keyword>
<feature type="binding site" evidence="14">
    <location>
        <begin position="211"/>
        <end position="213"/>
    </location>
    <ligand>
        <name>S-adenosyl-L-methionine</name>
        <dbReference type="ChEBI" id="CHEBI:59789"/>
    </ligand>
</feature>
<keyword evidence="6 14" id="KW-0489">Methyltransferase</keyword>
<evidence type="ECO:0000256" key="10">
    <source>
        <dbReference type="ARBA" id="ARBA00022723"/>
    </source>
</evidence>
<comment type="cofactor">
    <cofactor evidence="14">
        <name>[4Fe-4S] cluster</name>
        <dbReference type="ChEBI" id="CHEBI:49883"/>
    </cofactor>
    <text evidence="14">Binds 1 [4Fe-4S] cluster. The cluster is coordinated with 3 cysteines and an exchangeable S-adenosyl-L-methionine.</text>
</comment>
<evidence type="ECO:0000313" key="16">
    <source>
        <dbReference type="EMBL" id="GET32949.1"/>
    </source>
</evidence>
<dbReference type="RefSeq" id="WP_027585191.1">
    <property type="nucleotide sequence ID" value="NZ_BLAX01000001.1"/>
</dbReference>
<dbReference type="Pfam" id="PF21016">
    <property type="entry name" value="RlmN_N"/>
    <property type="match status" value="1"/>
</dbReference>
<evidence type="ECO:0000256" key="5">
    <source>
        <dbReference type="ARBA" id="ARBA00022552"/>
    </source>
</evidence>
<dbReference type="EMBL" id="BLAX01000001">
    <property type="protein sequence ID" value="GET32949.1"/>
    <property type="molecule type" value="Genomic_DNA"/>
</dbReference>
<dbReference type="NCBIfam" id="TIGR00048">
    <property type="entry name" value="rRNA_mod_RlmN"/>
    <property type="match status" value="1"/>
</dbReference>
<evidence type="ECO:0000256" key="12">
    <source>
        <dbReference type="ARBA" id="ARBA00023014"/>
    </source>
</evidence>
<comment type="catalytic activity">
    <reaction evidence="14">
        <text>adenosine(37) in tRNA + 2 reduced [2Fe-2S]-[ferredoxin] + 2 S-adenosyl-L-methionine = 2-methyladenosine(37) in tRNA + 5'-deoxyadenosine + L-methionine + 2 oxidized [2Fe-2S]-[ferredoxin] + S-adenosyl-L-homocysteine</text>
        <dbReference type="Rhea" id="RHEA:43332"/>
        <dbReference type="Rhea" id="RHEA-COMP:10000"/>
        <dbReference type="Rhea" id="RHEA-COMP:10001"/>
        <dbReference type="Rhea" id="RHEA-COMP:10162"/>
        <dbReference type="Rhea" id="RHEA-COMP:10485"/>
        <dbReference type="ChEBI" id="CHEBI:17319"/>
        <dbReference type="ChEBI" id="CHEBI:33737"/>
        <dbReference type="ChEBI" id="CHEBI:33738"/>
        <dbReference type="ChEBI" id="CHEBI:57844"/>
        <dbReference type="ChEBI" id="CHEBI:57856"/>
        <dbReference type="ChEBI" id="CHEBI:59789"/>
        <dbReference type="ChEBI" id="CHEBI:74411"/>
        <dbReference type="ChEBI" id="CHEBI:74497"/>
        <dbReference type="EC" id="2.1.1.192"/>
    </reaction>
</comment>
<keyword evidence="3 14" id="KW-0004">4Fe-4S</keyword>
<dbReference type="Proteomes" id="UP000391834">
    <property type="component" value="Unassembled WGS sequence"/>
</dbReference>
<comment type="subcellular location">
    <subcellularLocation>
        <location evidence="1 14">Cytoplasm</location>
    </subcellularLocation>
</comment>
<keyword evidence="17" id="KW-1185">Reference proteome</keyword>
<keyword evidence="9 14" id="KW-0819">tRNA processing</keyword>
<evidence type="ECO:0000256" key="2">
    <source>
        <dbReference type="ARBA" id="ARBA00007544"/>
    </source>
</evidence>
<evidence type="ECO:0000256" key="9">
    <source>
        <dbReference type="ARBA" id="ARBA00022694"/>
    </source>
</evidence>
<organism evidence="16 17">
    <name type="scientific">Prolixibacter bellariivorans</name>
    <dbReference type="NCBI Taxonomy" id="314319"/>
    <lineage>
        <taxon>Bacteria</taxon>
        <taxon>Pseudomonadati</taxon>
        <taxon>Bacteroidota</taxon>
        <taxon>Bacteroidia</taxon>
        <taxon>Marinilabiliales</taxon>
        <taxon>Prolixibacteraceae</taxon>
        <taxon>Prolixibacter</taxon>
    </lineage>
</organism>
<keyword evidence="8 14" id="KW-0949">S-adenosyl-L-methionine</keyword>
<dbReference type="OrthoDB" id="9793973at2"/>
<evidence type="ECO:0000256" key="13">
    <source>
        <dbReference type="ARBA" id="ARBA00023157"/>
    </source>
</evidence>
<dbReference type="InterPro" id="IPR027492">
    <property type="entry name" value="RNA_MTrfase_RlmN"/>
</dbReference>
<keyword evidence="5 14" id="KW-0698">rRNA processing</keyword>
<dbReference type="AlphaFoldDB" id="A0A5M4AYH9"/>
<feature type="domain" description="Radical SAM core" evidence="15">
    <location>
        <begin position="98"/>
        <end position="325"/>
    </location>
</feature>
<dbReference type="PROSITE" id="PS51918">
    <property type="entry name" value="RADICAL_SAM"/>
    <property type="match status" value="1"/>
</dbReference>
<evidence type="ECO:0000256" key="4">
    <source>
        <dbReference type="ARBA" id="ARBA00022490"/>
    </source>
</evidence>
<evidence type="ECO:0000256" key="7">
    <source>
        <dbReference type="ARBA" id="ARBA00022679"/>
    </source>
</evidence>
<dbReference type="InterPro" id="IPR048641">
    <property type="entry name" value="RlmN_N"/>
</dbReference>
<dbReference type="GO" id="GO:0019843">
    <property type="term" value="F:rRNA binding"/>
    <property type="evidence" value="ECO:0007669"/>
    <property type="project" value="UniProtKB-UniRule"/>
</dbReference>
<comment type="catalytic activity">
    <reaction evidence="14">
        <text>adenosine(2503) in 23S rRNA + 2 reduced [2Fe-2S]-[ferredoxin] + 2 S-adenosyl-L-methionine = 2-methyladenosine(2503) in 23S rRNA + 5'-deoxyadenosine + L-methionine + 2 oxidized [2Fe-2S]-[ferredoxin] + S-adenosyl-L-homocysteine</text>
        <dbReference type="Rhea" id="RHEA:42916"/>
        <dbReference type="Rhea" id="RHEA-COMP:10000"/>
        <dbReference type="Rhea" id="RHEA-COMP:10001"/>
        <dbReference type="Rhea" id="RHEA-COMP:10152"/>
        <dbReference type="Rhea" id="RHEA-COMP:10282"/>
        <dbReference type="ChEBI" id="CHEBI:17319"/>
        <dbReference type="ChEBI" id="CHEBI:33737"/>
        <dbReference type="ChEBI" id="CHEBI:33738"/>
        <dbReference type="ChEBI" id="CHEBI:57844"/>
        <dbReference type="ChEBI" id="CHEBI:57856"/>
        <dbReference type="ChEBI" id="CHEBI:59789"/>
        <dbReference type="ChEBI" id="CHEBI:74411"/>
        <dbReference type="ChEBI" id="CHEBI:74497"/>
        <dbReference type="EC" id="2.1.1.192"/>
    </reaction>
</comment>
<dbReference type="PIRSF" id="PIRSF006004">
    <property type="entry name" value="CHP00048"/>
    <property type="match status" value="1"/>
</dbReference>
<keyword evidence="4 14" id="KW-0963">Cytoplasm</keyword>
<feature type="binding site" evidence="14">
    <location>
        <position position="287"/>
    </location>
    <ligand>
        <name>S-adenosyl-L-methionine</name>
        <dbReference type="ChEBI" id="CHEBI:59789"/>
    </ligand>
</feature>
<feature type="binding site" evidence="14">
    <location>
        <begin position="157"/>
        <end position="158"/>
    </location>
    <ligand>
        <name>S-adenosyl-L-methionine</name>
        <dbReference type="ChEBI" id="CHEBI:59789"/>
    </ligand>
</feature>
<reference evidence="16 17" key="1">
    <citation type="submission" date="2019-10" db="EMBL/GenBank/DDBJ databases">
        <title>Prolixibacter strains distinguished by the presence of nitrate reductase genes were adept at nitrate-dependent anaerobic corrosion of metallic iron and carbon steel.</title>
        <authorList>
            <person name="Iino T."/>
            <person name="Shono N."/>
            <person name="Ito K."/>
            <person name="Nakamura R."/>
            <person name="Sueoka K."/>
            <person name="Harayama S."/>
            <person name="Ohkuma M."/>
        </authorList>
    </citation>
    <scope>NUCLEOTIDE SEQUENCE [LARGE SCALE GENOMIC DNA]</scope>
    <source>
        <strain evidence="16 17">JCM 13498</strain>
    </source>
</reference>
<evidence type="ECO:0000256" key="14">
    <source>
        <dbReference type="HAMAP-Rule" id="MF_01849"/>
    </source>
</evidence>
<comment type="miscellaneous">
    <text evidence="14">Reaction proceeds by a ping-pong mechanism involving intermediate methylation of a conserved cysteine residue.</text>
</comment>
<feature type="active site" description="Proton acceptor" evidence="14">
    <location>
        <position position="92"/>
    </location>
</feature>
<evidence type="ECO:0000256" key="3">
    <source>
        <dbReference type="ARBA" id="ARBA00022485"/>
    </source>
</evidence>
<keyword evidence="12 14" id="KW-0411">Iron-sulfur</keyword>
<feature type="binding site" evidence="14">
    <location>
        <position position="189"/>
    </location>
    <ligand>
        <name>S-adenosyl-L-methionine</name>
        <dbReference type="ChEBI" id="CHEBI:59789"/>
    </ligand>
</feature>
<dbReference type="InterPro" id="IPR007197">
    <property type="entry name" value="rSAM"/>
</dbReference>
<dbReference type="InterPro" id="IPR013785">
    <property type="entry name" value="Aldolase_TIM"/>
</dbReference>
<feature type="binding site" evidence="14">
    <location>
        <position position="116"/>
    </location>
    <ligand>
        <name>[4Fe-4S] cluster</name>
        <dbReference type="ChEBI" id="CHEBI:49883"/>
        <note>4Fe-4S-S-AdoMet</note>
    </ligand>
</feature>
<dbReference type="GO" id="GO:0046872">
    <property type="term" value="F:metal ion binding"/>
    <property type="evidence" value="ECO:0007669"/>
    <property type="project" value="UniProtKB-KW"/>
</dbReference>
<evidence type="ECO:0000256" key="1">
    <source>
        <dbReference type="ARBA" id="ARBA00004496"/>
    </source>
</evidence>